<accession>A0AAD4KVV3</accession>
<dbReference type="PANTHER" id="PTHR21310:SF58">
    <property type="entry name" value="AMINOGLYCOSIDE PHOSPHOTRANSFERASE DOMAIN-CONTAINING PROTEIN"/>
    <property type="match status" value="1"/>
</dbReference>
<gene>
    <name evidence="2" type="ORF">BGW36DRAFT_378322</name>
</gene>
<dbReference type="Proteomes" id="UP001201262">
    <property type="component" value="Unassembled WGS sequence"/>
</dbReference>
<dbReference type="InterPro" id="IPR051678">
    <property type="entry name" value="AGP_Transferase"/>
</dbReference>
<dbReference type="AlphaFoldDB" id="A0AAD4KVV3"/>
<evidence type="ECO:0000313" key="2">
    <source>
        <dbReference type="EMBL" id="KAH8697254.1"/>
    </source>
</evidence>
<dbReference type="CDD" id="cd05120">
    <property type="entry name" value="APH_ChoK_like"/>
    <property type="match status" value="1"/>
</dbReference>
<dbReference type="Pfam" id="PF01636">
    <property type="entry name" value="APH"/>
    <property type="match status" value="1"/>
</dbReference>
<dbReference type="PANTHER" id="PTHR21310">
    <property type="entry name" value="AMINOGLYCOSIDE PHOSPHOTRANSFERASE-RELATED-RELATED"/>
    <property type="match status" value="1"/>
</dbReference>
<sequence>MNSDNNAVEEALSLIESVGLPHPQGPLLASFVTEAVSPSQAARYVSDRLFAGESSSIVSDWTYLIECITRNGRLPPQLDAQTQSTITRRDGVRCCVTGKKGTFWDPLLVLPILPIPSGWDTEKVQIFNMLGAFFGPQYRDWWLSYVRNPNLMPPHYNHWLVRQSTAKALTLGLIKLDRLQPSIVEYEVSHVLIGPEEPLPVDGTYPLLGDHSRSGIEKIDPRFVGTHSRLCRSIRFLELTKRLAADNLPQVSGSSIWCYIWQSPVQSQMQSRKRFSLTTCATGTFLAVWLMFPRKFRISSYNILRRVGEYIYGKSNGYSTVQRLPFGLYLKFQGQNGMFRNELNALRIVRKYTSIPTPDPLDIVTESGHANDPFPSPKTYLLITRLPGLPLSRCQDVLSDRDCEQVSNQLGNYLAQLRDIPKVINTDMAICNTLGEACQDPRILGGLPVGPFKDEAAFSQTLRYSDDSARRGHKIVLTHADLNPRNILVDQVTRSDGSRGWVVTGIVDWETSGYYPDYWDYTKAMFEGFRWSRRYNDMIRKVFREFGDYSKEYDVEKRSWELGDGV</sequence>
<protein>
    <recommendedName>
        <fullName evidence="1">Aminoglycoside phosphotransferase domain-containing protein</fullName>
    </recommendedName>
</protein>
<keyword evidence="3" id="KW-1185">Reference proteome</keyword>
<dbReference type="EMBL" id="JAJTJA010000006">
    <property type="protein sequence ID" value="KAH8697254.1"/>
    <property type="molecule type" value="Genomic_DNA"/>
</dbReference>
<dbReference type="InterPro" id="IPR011009">
    <property type="entry name" value="Kinase-like_dom_sf"/>
</dbReference>
<dbReference type="GeneID" id="70246379"/>
<evidence type="ECO:0000313" key="3">
    <source>
        <dbReference type="Proteomes" id="UP001201262"/>
    </source>
</evidence>
<proteinExistence type="predicted"/>
<dbReference type="InterPro" id="IPR002575">
    <property type="entry name" value="Aminoglycoside_PTrfase"/>
</dbReference>
<dbReference type="Gene3D" id="3.90.1200.10">
    <property type="match status" value="1"/>
</dbReference>
<organism evidence="2 3">
    <name type="scientific">Talaromyces proteolyticus</name>
    <dbReference type="NCBI Taxonomy" id="1131652"/>
    <lineage>
        <taxon>Eukaryota</taxon>
        <taxon>Fungi</taxon>
        <taxon>Dikarya</taxon>
        <taxon>Ascomycota</taxon>
        <taxon>Pezizomycotina</taxon>
        <taxon>Eurotiomycetes</taxon>
        <taxon>Eurotiomycetidae</taxon>
        <taxon>Eurotiales</taxon>
        <taxon>Trichocomaceae</taxon>
        <taxon>Talaromyces</taxon>
        <taxon>Talaromyces sect. Bacilispori</taxon>
    </lineage>
</organism>
<evidence type="ECO:0000259" key="1">
    <source>
        <dbReference type="Pfam" id="PF01636"/>
    </source>
</evidence>
<feature type="domain" description="Aminoglycoside phosphotransferase" evidence="1">
    <location>
        <begin position="340"/>
        <end position="535"/>
    </location>
</feature>
<dbReference type="SUPFAM" id="SSF56112">
    <property type="entry name" value="Protein kinase-like (PK-like)"/>
    <property type="match status" value="1"/>
</dbReference>
<reference evidence="2" key="1">
    <citation type="submission" date="2021-12" db="EMBL/GenBank/DDBJ databases">
        <title>Convergent genome expansion in fungi linked to evolution of root-endophyte symbiosis.</title>
        <authorList>
            <consortium name="DOE Joint Genome Institute"/>
            <person name="Ke Y.-H."/>
            <person name="Bonito G."/>
            <person name="Liao H.-L."/>
            <person name="Looney B."/>
            <person name="Rojas-Flechas A."/>
            <person name="Nash J."/>
            <person name="Hameed K."/>
            <person name="Schadt C."/>
            <person name="Martin F."/>
            <person name="Crous P.W."/>
            <person name="Miettinen O."/>
            <person name="Magnuson J.K."/>
            <person name="Labbe J."/>
            <person name="Jacobson D."/>
            <person name="Doktycz M.J."/>
            <person name="Veneault-Fourrey C."/>
            <person name="Kuo A."/>
            <person name="Mondo S."/>
            <person name="Calhoun S."/>
            <person name="Riley R."/>
            <person name="Ohm R."/>
            <person name="LaButti K."/>
            <person name="Andreopoulos B."/>
            <person name="Pangilinan J."/>
            <person name="Nolan M."/>
            <person name="Tritt A."/>
            <person name="Clum A."/>
            <person name="Lipzen A."/>
            <person name="Daum C."/>
            <person name="Barry K."/>
            <person name="Grigoriev I.V."/>
            <person name="Vilgalys R."/>
        </authorList>
    </citation>
    <scope>NUCLEOTIDE SEQUENCE</scope>
    <source>
        <strain evidence="2">PMI_201</strain>
    </source>
</reference>
<comment type="caution">
    <text evidence="2">The sequence shown here is derived from an EMBL/GenBank/DDBJ whole genome shotgun (WGS) entry which is preliminary data.</text>
</comment>
<name>A0AAD4KVV3_9EURO</name>
<dbReference type="RefSeq" id="XP_046071955.1">
    <property type="nucleotide sequence ID" value="XM_046216092.1"/>
</dbReference>